<proteinExistence type="predicted"/>
<dbReference type="OrthoDB" id="449263at2759"/>
<dbReference type="Pfam" id="PF07971">
    <property type="entry name" value="Glyco_hydro_92"/>
    <property type="match status" value="1"/>
</dbReference>
<comment type="caution">
    <text evidence="3">The sequence shown here is derived from an EMBL/GenBank/DDBJ whole genome shotgun (WGS) entry which is preliminary data.</text>
</comment>
<dbReference type="Gene3D" id="1.20.1610.10">
    <property type="entry name" value="alpha-1,2-mannosidases domains"/>
    <property type="match status" value="1"/>
</dbReference>
<name>A0A9P7S3K2_9AGAR</name>
<accession>A0A9P7S3K2</accession>
<feature type="domain" description="Glycosyl hydrolase family 92" evidence="1">
    <location>
        <begin position="324"/>
        <end position="812"/>
    </location>
</feature>
<dbReference type="InterPro" id="IPR008928">
    <property type="entry name" value="6-hairpin_glycosidase_sf"/>
</dbReference>
<evidence type="ECO:0000313" key="3">
    <source>
        <dbReference type="EMBL" id="KAG7094826.1"/>
    </source>
</evidence>
<dbReference type="InterPro" id="IPR041371">
    <property type="entry name" value="GH92_N"/>
</dbReference>
<feature type="domain" description="Glycosyl hydrolase family 92 N-terminal" evidence="2">
    <location>
        <begin position="55"/>
        <end position="318"/>
    </location>
</feature>
<dbReference type="GeneID" id="66074714"/>
<dbReference type="GO" id="GO:0005829">
    <property type="term" value="C:cytosol"/>
    <property type="evidence" value="ECO:0007669"/>
    <property type="project" value="TreeGrafter"/>
</dbReference>
<dbReference type="SUPFAM" id="SSF48208">
    <property type="entry name" value="Six-hairpin glycosidases"/>
    <property type="match status" value="1"/>
</dbReference>
<dbReference type="Proteomes" id="UP001049176">
    <property type="component" value="Chromosome 3"/>
</dbReference>
<dbReference type="Gene3D" id="1.20.1050.60">
    <property type="entry name" value="alpha-1,2-mannosidase"/>
    <property type="match status" value="1"/>
</dbReference>
<dbReference type="InterPro" id="IPR050883">
    <property type="entry name" value="PNGase"/>
</dbReference>
<reference evidence="3" key="1">
    <citation type="journal article" date="2021" name="Genome Biol. Evol.">
        <title>The assembled and annotated genome of the fairy-ring fungus Marasmius oreades.</title>
        <authorList>
            <person name="Hiltunen M."/>
            <person name="Ament-Velasquez S.L."/>
            <person name="Johannesson H."/>
        </authorList>
    </citation>
    <scope>NUCLEOTIDE SEQUENCE</scope>
    <source>
        <strain evidence="3">03SP1</strain>
    </source>
</reference>
<keyword evidence="4" id="KW-1185">Reference proteome</keyword>
<dbReference type="PANTHER" id="PTHR12143:SF43">
    <property type="entry name" value="PUTATIVE-RELATED"/>
    <property type="match status" value="1"/>
</dbReference>
<dbReference type="GO" id="GO:0030246">
    <property type="term" value="F:carbohydrate binding"/>
    <property type="evidence" value="ECO:0007669"/>
    <property type="project" value="InterPro"/>
</dbReference>
<dbReference type="GO" id="GO:0005975">
    <property type="term" value="P:carbohydrate metabolic process"/>
    <property type="evidence" value="ECO:0007669"/>
    <property type="project" value="InterPro"/>
</dbReference>
<dbReference type="GO" id="GO:0005634">
    <property type="term" value="C:nucleus"/>
    <property type="evidence" value="ECO:0007669"/>
    <property type="project" value="TreeGrafter"/>
</dbReference>
<evidence type="ECO:0000259" key="1">
    <source>
        <dbReference type="Pfam" id="PF07971"/>
    </source>
</evidence>
<dbReference type="InterPro" id="IPR012939">
    <property type="entry name" value="Glyco_hydro_92"/>
</dbReference>
<sequence>MRTDLNRSETMTSKGVRRLTHTHRRLSALLLATASSLIFLSSTNAQPQFPLPSSFVNPLIGSTGPEPNLSGGTIPSVSPPFGSCRWVVQNQQNWVSQTPFNYSDNYQVHGFIGTRQPAIWMGESAWVGVVPGSGDKIKTGWDERGMNRVNGSEEFGVGFYGVELEQEKGKVKVEMSATSRVGHFRFTFTGTEQPYIFVPVTRRSALFHDGDIFDHSYFPTGTVELTEPGKGGGSLQVCGSNDEMQDQVLVPTSIAENASNFKGFFCAQFSVHSSYGITLGNTTKERVVSGSGRELGAFIRFNAASKASTVVDVRIGTSLISTDQARKNIDNEIPESDKVEATRKKTEAKWAEKLGRFEIDTDDEEGKTVFLTGIVRAMQFPYEVHDPSPTGASQYYSGYDNAVHEGDSYSGYSIWDTYRAAWPLQLLFAPERIPGLIRSMLHDYQEGGWLPMWKNIVETKTMVSTHADSLLSEGIRKGFMSAFTDEDLKIMWQAVWKDASVPPANDGSTVYSDRQEGVDFEVRAGLTTYLNESMGWVADDVHSESVSRTLDYAYDDHVLSILSSLLPVQITSIVNNTNVTEFLNARARRNIWTVWNDNATAKGEGNGKGYVQARFLNGSFNSDITSGFTEGTREVYSFSQGFVWGDLIHDLIERRGGVSRFVDSLDEFFDGGEVDFTNEPSHHTPYLYALASPDHARSTQKRVRELAKANFNNAPEGLSGNEDCGQTSSWYIFSAMGFYPVDPASGEYVFDQDPHGTYNSTTDSYVLQILAEGAENKWFVDDVRVNGVSKRDTWRVKHEDIVWGGVIEFDMTD</sequence>
<dbReference type="AlphaFoldDB" id="A0A9P7S3K2"/>
<dbReference type="EMBL" id="CM032183">
    <property type="protein sequence ID" value="KAG7094826.1"/>
    <property type="molecule type" value="Genomic_DNA"/>
</dbReference>
<dbReference type="NCBIfam" id="TIGR01180">
    <property type="entry name" value="aman2_put"/>
    <property type="match status" value="1"/>
</dbReference>
<organism evidence="3 4">
    <name type="scientific">Marasmius oreades</name>
    <name type="common">fairy-ring Marasmius</name>
    <dbReference type="NCBI Taxonomy" id="181124"/>
    <lineage>
        <taxon>Eukaryota</taxon>
        <taxon>Fungi</taxon>
        <taxon>Dikarya</taxon>
        <taxon>Basidiomycota</taxon>
        <taxon>Agaricomycotina</taxon>
        <taxon>Agaricomycetes</taxon>
        <taxon>Agaricomycetidae</taxon>
        <taxon>Agaricales</taxon>
        <taxon>Marasmiineae</taxon>
        <taxon>Marasmiaceae</taxon>
        <taxon>Marasmius</taxon>
    </lineage>
</organism>
<dbReference type="InterPro" id="IPR014718">
    <property type="entry name" value="GH-type_carb-bd"/>
</dbReference>
<dbReference type="GO" id="GO:0000224">
    <property type="term" value="F:peptide-N4-(N-acetyl-beta-glucosaminyl)asparagine amidase activity"/>
    <property type="evidence" value="ECO:0007669"/>
    <property type="project" value="TreeGrafter"/>
</dbReference>
<protein>
    <recommendedName>
        <fullName evidence="5">Glycoside hydrolase family 92 protein</fullName>
    </recommendedName>
</protein>
<evidence type="ECO:0000313" key="4">
    <source>
        <dbReference type="Proteomes" id="UP001049176"/>
    </source>
</evidence>
<evidence type="ECO:0000259" key="2">
    <source>
        <dbReference type="Pfam" id="PF17678"/>
    </source>
</evidence>
<evidence type="ECO:0008006" key="5">
    <source>
        <dbReference type="Google" id="ProtNLM"/>
    </source>
</evidence>
<dbReference type="RefSeq" id="XP_043011296.1">
    <property type="nucleotide sequence ID" value="XM_043150209.1"/>
</dbReference>
<dbReference type="InterPro" id="IPR005887">
    <property type="entry name" value="GH92_a_mannosidase_put"/>
</dbReference>
<dbReference type="Pfam" id="PF17678">
    <property type="entry name" value="Glyco_hydro_92N"/>
    <property type="match status" value="1"/>
</dbReference>
<gene>
    <name evidence="3" type="ORF">E1B28_005638</name>
</gene>
<dbReference type="GO" id="GO:0006516">
    <property type="term" value="P:glycoprotein catabolic process"/>
    <property type="evidence" value="ECO:0007669"/>
    <property type="project" value="TreeGrafter"/>
</dbReference>
<dbReference type="Gene3D" id="3.30.2080.10">
    <property type="entry name" value="GH92 mannosidase domain"/>
    <property type="match status" value="1"/>
</dbReference>
<dbReference type="PANTHER" id="PTHR12143">
    <property type="entry name" value="PEPTIDE N-GLYCANASE PNGASE -RELATED"/>
    <property type="match status" value="1"/>
</dbReference>
<dbReference type="Gene3D" id="2.70.98.10">
    <property type="match status" value="1"/>
</dbReference>